<dbReference type="Proteomes" id="UP000245959">
    <property type="component" value="Unassembled WGS sequence"/>
</dbReference>
<dbReference type="OrthoDB" id="9812088at2"/>
<protein>
    <submittedName>
        <fullName evidence="1">Phage gp36-like protein</fullName>
    </submittedName>
</protein>
<dbReference type="AlphaFoldDB" id="A0A2U1B999"/>
<dbReference type="GeneID" id="78294122"/>
<keyword evidence="2" id="KW-1185">Reference proteome</keyword>
<proteinExistence type="predicted"/>
<dbReference type="RefSeq" id="WP_116882797.1">
    <property type="nucleotide sequence ID" value="NZ_CABMMC010000020.1"/>
</dbReference>
<sequence length="134" mass="14858">MYADADELRVRIGETVFDEIYSEETDAVTDLTDAEAEINGCIGRRYAVPVTAAASLPLLKGWTLTLAEERAYARAAGAEYSEKVSSRVAQVRKYLEEIRSGLFLLPDATENSTNVFTLHQSDPEVFGRDNMEGF</sequence>
<evidence type="ECO:0000313" key="1">
    <source>
        <dbReference type="EMBL" id="PVY45226.1"/>
    </source>
</evidence>
<accession>A0A2U1B999</accession>
<dbReference type="EMBL" id="QEKH01000003">
    <property type="protein sequence ID" value="PVY45226.1"/>
    <property type="molecule type" value="Genomic_DNA"/>
</dbReference>
<gene>
    <name evidence="1" type="ORF">C8D82_103140</name>
</gene>
<dbReference type="Pfam" id="PF07030">
    <property type="entry name" value="Phage_Mu_Gp36"/>
    <property type="match status" value="1"/>
</dbReference>
<comment type="caution">
    <text evidence="1">The sequence shown here is derived from an EMBL/GenBank/DDBJ whole genome shotgun (WGS) entry which is preliminary data.</text>
</comment>
<dbReference type="InterPro" id="IPR009752">
    <property type="entry name" value="Phage_Mu_GpJ"/>
</dbReference>
<evidence type="ECO:0000313" key="2">
    <source>
        <dbReference type="Proteomes" id="UP000245959"/>
    </source>
</evidence>
<organism evidence="1 2">
    <name type="scientific">Victivallis vadensis</name>
    <dbReference type="NCBI Taxonomy" id="172901"/>
    <lineage>
        <taxon>Bacteria</taxon>
        <taxon>Pseudomonadati</taxon>
        <taxon>Lentisphaerota</taxon>
        <taxon>Lentisphaeria</taxon>
        <taxon>Victivallales</taxon>
        <taxon>Victivallaceae</taxon>
        <taxon>Victivallis</taxon>
    </lineage>
</organism>
<name>A0A2U1B999_9BACT</name>
<reference evidence="1 2" key="1">
    <citation type="submission" date="2018-04" db="EMBL/GenBank/DDBJ databases">
        <title>Genomic Encyclopedia of Type Strains, Phase IV (KMG-IV): sequencing the most valuable type-strain genomes for metagenomic binning, comparative biology and taxonomic classification.</title>
        <authorList>
            <person name="Goeker M."/>
        </authorList>
    </citation>
    <scope>NUCLEOTIDE SEQUENCE [LARGE SCALE GENOMIC DNA]</scope>
    <source>
        <strain evidence="1 2">DSM 14823</strain>
    </source>
</reference>